<keyword evidence="1" id="KW-0732">Signal</keyword>
<evidence type="ECO:0008006" key="4">
    <source>
        <dbReference type="Google" id="ProtNLM"/>
    </source>
</evidence>
<comment type="caution">
    <text evidence="2">The sequence shown here is derived from an EMBL/GenBank/DDBJ whole genome shotgun (WGS) entry which is preliminary data.</text>
</comment>
<protein>
    <recommendedName>
        <fullName evidence="4">DUF4878 domain-containing protein</fullName>
    </recommendedName>
</protein>
<accession>A0A0M1NZS6</accession>
<feature type="chain" id="PRO_5005620520" description="DUF4878 domain-containing protein" evidence="1">
    <location>
        <begin position="25"/>
        <end position="160"/>
    </location>
</feature>
<dbReference type="PATRIC" id="fig|1705565.3.peg.1915"/>
<reference evidence="3" key="1">
    <citation type="submission" date="2015-08" db="EMBL/GenBank/DDBJ databases">
        <title>Genome sequencing project for genomic taxonomy and phylogenomics of Bacillus-like bacteria.</title>
        <authorList>
            <person name="Liu B."/>
            <person name="Wang J."/>
            <person name="Zhu Y."/>
            <person name="Liu G."/>
            <person name="Chen Q."/>
            <person name="Chen Z."/>
            <person name="Lan J."/>
            <person name="Che J."/>
            <person name="Ge C."/>
            <person name="Shi H."/>
            <person name="Pan Z."/>
            <person name="Liu X."/>
        </authorList>
    </citation>
    <scope>NUCLEOTIDE SEQUENCE [LARGE SCALE GENOMIC DNA]</scope>
    <source>
        <strain evidence="3">FJAT-22460</strain>
    </source>
</reference>
<evidence type="ECO:0000313" key="2">
    <source>
        <dbReference type="EMBL" id="KOR87763.1"/>
    </source>
</evidence>
<dbReference type="RefSeq" id="WP_054400828.1">
    <property type="nucleotide sequence ID" value="NZ_LIUT01000001.1"/>
</dbReference>
<proteinExistence type="predicted"/>
<sequence length="160" mass="18014">MKAKFIVSLIAVGIIASALSYASANNASKLPEDPRTEAIAVVERYFSDLQNGNFEDAVSISDNHMYKDEKTTLERTILNNTHNHVEDFEIISVNDTDPRSVKVSVKVEESEIGELPPVTYDVDFKNGKYKLQLRTVIIDMNPSSPTYKEVEYNKNVQQVD</sequence>
<feature type="signal peptide" evidence="1">
    <location>
        <begin position="1"/>
        <end position="24"/>
    </location>
</feature>
<evidence type="ECO:0000313" key="3">
    <source>
        <dbReference type="Proteomes" id="UP000036932"/>
    </source>
</evidence>
<gene>
    <name evidence="2" type="ORF">AM231_00470</name>
</gene>
<organism evidence="2 3">
    <name type="scientific">Paenibacillus solani</name>
    <dbReference type="NCBI Taxonomy" id="1705565"/>
    <lineage>
        <taxon>Bacteria</taxon>
        <taxon>Bacillati</taxon>
        <taxon>Bacillota</taxon>
        <taxon>Bacilli</taxon>
        <taxon>Bacillales</taxon>
        <taxon>Paenibacillaceae</taxon>
        <taxon>Paenibacillus</taxon>
    </lineage>
</organism>
<dbReference type="OrthoDB" id="9918758at2"/>
<evidence type="ECO:0000256" key="1">
    <source>
        <dbReference type="SAM" id="SignalP"/>
    </source>
</evidence>
<dbReference type="AlphaFoldDB" id="A0A0M1NZS6"/>
<dbReference type="EMBL" id="LIUT01000001">
    <property type="protein sequence ID" value="KOR87763.1"/>
    <property type="molecule type" value="Genomic_DNA"/>
</dbReference>
<name>A0A0M1NZS6_9BACL</name>
<dbReference type="Proteomes" id="UP000036932">
    <property type="component" value="Unassembled WGS sequence"/>
</dbReference>
<keyword evidence="3" id="KW-1185">Reference proteome</keyword>